<evidence type="ECO:0000313" key="8">
    <source>
        <dbReference type="EMBL" id="OAG27047.1"/>
    </source>
</evidence>
<dbReference type="STRING" id="1795632.TH606_08870"/>
<keyword evidence="4 6" id="KW-0862">Zinc</keyword>
<dbReference type="InterPro" id="IPR001915">
    <property type="entry name" value="Peptidase_M48"/>
</dbReference>
<keyword evidence="9" id="KW-1185">Reference proteome</keyword>
<organism evidence="8 9">
    <name type="scientific">Thermodesulfatator autotrophicus</name>
    <dbReference type="NCBI Taxonomy" id="1795632"/>
    <lineage>
        <taxon>Bacteria</taxon>
        <taxon>Pseudomonadati</taxon>
        <taxon>Thermodesulfobacteriota</taxon>
        <taxon>Thermodesulfobacteria</taxon>
        <taxon>Thermodesulfobacteriales</taxon>
        <taxon>Thermodesulfatatoraceae</taxon>
        <taxon>Thermodesulfatator</taxon>
    </lineage>
</organism>
<keyword evidence="1 6" id="KW-0645">Protease</keyword>
<dbReference type="PANTHER" id="PTHR22726:SF1">
    <property type="entry name" value="METALLOENDOPEPTIDASE OMA1, MITOCHONDRIAL"/>
    <property type="match status" value="1"/>
</dbReference>
<proteinExistence type="inferred from homology"/>
<dbReference type="GO" id="GO:0004222">
    <property type="term" value="F:metalloendopeptidase activity"/>
    <property type="evidence" value="ECO:0007669"/>
    <property type="project" value="InterPro"/>
</dbReference>
<evidence type="ECO:0000313" key="9">
    <source>
        <dbReference type="Proteomes" id="UP000076964"/>
    </source>
</evidence>
<reference evidence="8 9" key="1">
    <citation type="submission" date="2016-02" db="EMBL/GenBank/DDBJ databases">
        <title>Draft genome sequence of Thermodesulfatator sp. S606.</title>
        <authorList>
            <person name="Lai Q."/>
            <person name="Cao J."/>
            <person name="Dupont S."/>
            <person name="Shao Z."/>
            <person name="Jebbar M."/>
            <person name="Alain K."/>
        </authorList>
    </citation>
    <scope>NUCLEOTIDE SEQUENCE [LARGE SCALE GENOMIC DNA]</scope>
    <source>
        <strain evidence="8 9">S606</strain>
    </source>
</reference>
<dbReference type="EMBL" id="LSFI01000043">
    <property type="protein sequence ID" value="OAG27047.1"/>
    <property type="molecule type" value="Genomic_DNA"/>
</dbReference>
<dbReference type="PROSITE" id="PS51257">
    <property type="entry name" value="PROKAR_LIPOPROTEIN"/>
    <property type="match status" value="1"/>
</dbReference>
<keyword evidence="3 6" id="KW-0378">Hydrolase</keyword>
<dbReference type="PANTHER" id="PTHR22726">
    <property type="entry name" value="METALLOENDOPEPTIDASE OMA1"/>
    <property type="match status" value="1"/>
</dbReference>
<evidence type="ECO:0000256" key="5">
    <source>
        <dbReference type="ARBA" id="ARBA00023049"/>
    </source>
</evidence>
<evidence type="ECO:0000256" key="1">
    <source>
        <dbReference type="ARBA" id="ARBA00022670"/>
    </source>
</evidence>
<evidence type="ECO:0000256" key="2">
    <source>
        <dbReference type="ARBA" id="ARBA00022723"/>
    </source>
</evidence>
<evidence type="ECO:0000259" key="7">
    <source>
        <dbReference type="Pfam" id="PF01435"/>
    </source>
</evidence>
<gene>
    <name evidence="8" type="ORF">TH606_08870</name>
</gene>
<sequence length="279" mass="31424">MYRWFCEMSKKLVLAFVLLGLLYGCATAPVTGRKQLILIDPKTEVRLGLKAYEEILKKEKLCNDPVISTLVQRVGMRIARASGKHYDWEFKVIDKPDTINAFCLPGGKVFVYTGILPVAENEAGLATVLAHEIAHAIARHGAERMSIAMVAAFGETLAAHLFDFKNPRTRELFLAAYGLGTTIGVILPYSRKQEYEADTIGLYLMAKAGYDPREAVRFWERMRKVAAGRKKIPEFLSTHPADERRIEAIKNYLPKVLPIYEKANPKYGLGEKIPEPHCR</sequence>
<dbReference type="GO" id="GO:0016020">
    <property type="term" value="C:membrane"/>
    <property type="evidence" value="ECO:0007669"/>
    <property type="project" value="TreeGrafter"/>
</dbReference>
<dbReference type="OrthoDB" id="9810445at2"/>
<dbReference type="Pfam" id="PF01435">
    <property type="entry name" value="Peptidase_M48"/>
    <property type="match status" value="1"/>
</dbReference>
<dbReference type="Gene3D" id="3.30.2010.10">
    <property type="entry name" value="Metalloproteases ('zincins'), catalytic domain"/>
    <property type="match status" value="1"/>
</dbReference>
<dbReference type="GO" id="GO:0051603">
    <property type="term" value="P:proteolysis involved in protein catabolic process"/>
    <property type="evidence" value="ECO:0007669"/>
    <property type="project" value="TreeGrafter"/>
</dbReference>
<comment type="similarity">
    <text evidence="6">Belongs to the peptidase M48 family.</text>
</comment>
<keyword evidence="5 6" id="KW-0482">Metalloprotease</keyword>
<dbReference type="Proteomes" id="UP000076964">
    <property type="component" value="Unassembled WGS sequence"/>
</dbReference>
<evidence type="ECO:0000256" key="4">
    <source>
        <dbReference type="ARBA" id="ARBA00022833"/>
    </source>
</evidence>
<comment type="caution">
    <text evidence="8">The sequence shown here is derived from an EMBL/GenBank/DDBJ whole genome shotgun (WGS) entry which is preliminary data.</text>
</comment>
<feature type="domain" description="Peptidase M48" evidence="7">
    <location>
        <begin position="71"/>
        <end position="251"/>
    </location>
</feature>
<dbReference type="GO" id="GO:0046872">
    <property type="term" value="F:metal ion binding"/>
    <property type="evidence" value="ECO:0007669"/>
    <property type="project" value="UniProtKB-KW"/>
</dbReference>
<evidence type="ECO:0000256" key="6">
    <source>
        <dbReference type="RuleBase" id="RU003983"/>
    </source>
</evidence>
<dbReference type="AlphaFoldDB" id="A0A177E508"/>
<dbReference type="CDD" id="cd07331">
    <property type="entry name" value="M48C_Oma1_like"/>
    <property type="match status" value="1"/>
</dbReference>
<dbReference type="InterPro" id="IPR051156">
    <property type="entry name" value="Mito/Outer_Membr_Metalloprot"/>
</dbReference>
<evidence type="ECO:0000256" key="3">
    <source>
        <dbReference type="ARBA" id="ARBA00022801"/>
    </source>
</evidence>
<accession>A0A177E508</accession>
<name>A0A177E508_9BACT</name>
<keyword evidence="2" id="KW-0479">Metal-binding</keyword>
<protein>
    <submittedName>
        <fullName evidence="8">Peptidase M48 family protein</fullName>
    </submittedName>
</protein>
<comment type="cofactor">
    <cofactor evidence="6">
        <name>Zn(2+)</name>
        <dbReference type="ChEBI" id="CHEBI:29105"/>
    </cofactor>
    <text evidence="6">Binds 1 zinc ion per subunit.</text>
</comment>